<organism evidence="2 3">
    <name type="scientific">Helicobacter apodemus</name>
    <dbReference type="NCBI Taxonomy" id="135569"/>
    <lineage>
        <taxon>Bacteria</taxon>
        <taxon>Pseudomonadati</taxon>
        <taxon>Campylobacterota</taxon>
        <taxon>Epsilonproteobacteria</taxon>
        <taxon>Campylobacterales</taxon>
        <taxon>Helicobacteraceae</taxon>
        <taxon>Helicobacter</taxon>
    </lineage>
</organism>
<dbReference type="OrthoDB" id="5324937at2"/>
<evidence type="ECO:0000313" key="2">
    <source>
        <dbReference type="EMBL" id="AWI34382.1"/>
    </source>
</evidence>
<feature type="transmembrane region" description="Helical" evidence="1">
    <location>
        <begin position="29"/>
        <end position="51"/>
    </location>
</feature>
<dbReference type="RefSeq" id="WP_108911203.1">
    <property type="nucleotide sequence ID" value="NZ_CP021886.1"/>
</dbReference>
<feature type="transmembrane region" description="Helical" evidence="1">
    <location>
        <begin position="72"/>
        <end position="105"/>
    </location>
</feature>
<keyword evidence="1" id="KW-0812">Transmembrane</keyword>
<evidence type="ECO:0000256" key="1">
    <source>
        <dbReference type="SAM" id="Phobius"/>
    </source>
</evidence>
<dbReference type="EMBL" id="CP021886">
    <property type="protein sequence ID" value="AWI34382.1"/>
    <property type="molecule type" value="Genomic_DNA"/>
</dbReference>
<keyword evidence="1" id="KW-1133">Transmembrane helix</keyword>
<accession>A0A2U8FDT2</accession>
<keyword evidence="1" id="KW-0472">Membrane</keyword>
<dbReference type="InterPro" id="IPR007313">
    <property type="entry name" value="FxsA"/>
</dbReference>
<name>A0A2U8FDT2_9HELI</name>
<dbReference type="AlphaFoldDB" id="A0A2U8FDT2"/>
<dbReference type="KEGG" id="had:CDV25_06130"/>
<protein>
    <recommendedName>
        <fullName evidence="4">FxsA family protein</fullName>
    </recommendedName>
</protein>
<dbReference type="GO" id="GO:0016020">
    <property type="term" value="C:membrane"/>
    <property type="evidence" value="ECO:0007669"/>
    <property type="project" value="InterPro"/>
</dbReference>
<dbReference type="Pfam" id="PF04186">
    <property type="entry name" value="FxsA"/>
    <property type="match status" value="1"/>
</dbReference>
<evidence type="ECO:0000313" key="3">
    <source>
        <dbReference type="Proteomes" id="UP000244890"/>
    </source>
</evidence>
<sequence length="129" mass="14684">MPLILILLYIFLEILLSYALIEWIGVFGFFLEVVITALFGLGLLVNFRIFFKEALGKFYLREISQEVFFSSNVFRILGAILLILPGVLSDILGIFMQFSITLMLLKPLSKTKVSSKDSEIIDVEVIEKD</sequence>
<dbReference type="NCBIfam" id="NF008528">
    <property type="entry name" value="PRK11463.1-2"/>
    <property type="match status" value="1"/>
</dbReference>
<reference evidence="2 3" key="1">
    <citation type="submission" date="2017-06" db="EMBL/GenBank/DDBJ databases">
        <title>Complete genome of Helicobacter apodemus.</title>
        <authorList>
            <person name="Cho S."/>
        </authorList>
    </citation>
    <scope>NUCLEOTIDE SEQUENCE [LARGE SCALE GENOMIC DNA]</scope>
    <source>
        <strain evidence="3">SNUVETPUB-15-01</strain>
    </source>
</reference>
<evidence type="ECO:0008006" key="4">
    <source>
        <dbReference type="Google" id="ProtNLM"/>
    </source>
</evidence>
<dbReference type="Proteomes" id="UP000244890">
    <property type="component" value="Chromosome"/>
</dbReference>
<proteinExistence type="predicted"/>
<gene>
    <name evidence="2" type="ORF">CDV25_06130</name>
</gene>